<organism evidence="2 3">
    <name type="scientific">Tilletiaria anomala (strain ATCC 24038 / CBS 436.72 / UBC 951)</name>
    <dbReference type="NCBI Taxonomy" id="1037660"/>
    <lineage>
        <taxon>Eukaryota</taxon>
        <taxon>Fungi</taxon>
        <taxon>Dikarya</taxon>
        <taxon>Basidiomycota</taxon>
        <taxon>Ustilaginomycotina</taxon>
        <taxon>Exobasidiomycetes</taxon>
        <taxon>Georgefischeriales</taxon>
        <taxon>Tilletiariaceae</taxon>
        <taxon>Tilletiaria</taxon>
    </lineage>
</organism>
<protein>
    <submittedName>
        <fullName evidence="2">Mitochondrial glyco protein</fullName>
    </submittedName>
</protein>
<dbReference type="GeneID" id="25266907"/>
<dbReference type="GO" id="GO:0042256">
    <property type="term" value="P:cytosolic ribosome assembly"/>
    <property type="evidence" value="ECO:0007669"/>
    <property type="project" value="TreeGrafter"/>
</dbReference>
<feature type="compositionally biased region" description="Acidic residues" evidence="1">
    <location>
        <begin position="163"/>
        <end position="176"/>
    </location>
</feature>
<dbReference type="Gene3D" id="3.10.280.10">
    <property type="entry name" value="Mitochondrial glycoprotein"/>
    <property type="match status" value="1"/>
</dbReference>
<name>A0A066V5B8_TILAU</name>
<dbReference type="OMA" id="RWLNNVK"/>
<dbReference type="RefSeq" id="XP_013240203.1">
    <property type="nucleotide sequence ID" value="XM_013384749.1"/>
</dbReference>
<comment type="caution">
    <text evidence="2">The sequence shown here is derived from an EMBL/GenBank/DDBJ whole genome shotgun (WGS) entry which is preliminary data.</text>
</comment>
<dbReference type="AlphaFoldDB" id="A0A066V5B8"/>
<dbReference type="PANTHER" id="PTHR10826:SF1">
    <property type="entry name" value="COMPLEMENT COMPONENT 1 Q SUBCOMPONENT-BINDING PROTEIN, MITOCHONDRIAL"/>
    <property type="match status" value="1"/>
</dbReference>
<dbReference type="InParanoid" id="A0A066V5B8"/>
<dbReference type="Pfam" id="PF02330">
    <property type="entry name" value="MAM33"/>
    <property type="match status" value="1"/>
</dbReference>
<dbReference type="STRING" id="1037660.A0A066V5B8"/>
<feature type="region of interest" description="Disordered" evidence="1">
    <location>
        <begin position="157"/>
        <end position="176"/>
    </location>
</feature>
<evidence type="ECO:0000313" key="3">
    <source>
        <dbReference type="Proteomes" id="UP000027361"/>
    </source>
</evidence>
<evidence type="ECO:0000313" key="2">
    <source>
        <dbReference type="EMBL" id="KDN36922.1"/>
    </source>
</evidence>
<dbReference type="HOGENOM" id="CLU_072692_0_0_1"/>
<dbReference type="InterPro" id="IPR003428">
    <property type="entry name" value="MAM33"/>
</dbReference>
<dbReference type="GO" id="GO:0005759">
    <property type="term" value="C:mitochondrial matrix"/>
    <property type="evidence" value="ECO:0007669"/>
    <property type="project" value="InterPro"/>
</dbReference>
<dbReference type="PANTHER" id="PTHR10826">
    <property type="entry name" value="COMPLEMENT COMPONENT 1"/>
    <property type="match status" value="1"/>
</dbReference>
<dbReference type="InterPro" id="IPR036561">
    <property type="entry name" value="MAM33_sf"/>
</dbReference>
<dbReference type="Proteomes" id="UP000027361">
    <property type="component" value="Unassembled WGS sequence"/>
</dbReference>
<keyword evidence="3" id="KW-1185">Reference proteome</keyword>
<dbReference type="SUPFAM" id="SSF54529">
    <property type="entry name" value="Mitochondrial glycoprotein MAM33-like"/>
    <property type="match status" value="1"/>
</dbReference>
<evidence type="ECO:0000256" key="1">
    <source>
        <dbReference type="SAM" id="MobiDB-lite"/>
    </source>
</evidence>
<dbReference type="OrthoDB" id="278212at2759"/>
<accession>A0A066V5B8</accession>
<dbReference type="FunCoup" id="A0A066V5B8">
    <property type="interactions" value="101"/>
</dbReference>
<sequence length="294" mass="31688">MLMLAGRRAAAASLRKGSTSRASGAALPARLATAGAAVSQRGILTQVSLSSGSKSCSWSFRLASHAFSSSIAARGQGESDAELSASLVEEIKYEKDESSSTAATSGDEPEFLTAFKNEGVWKVEEKTGGDEIALTREFGNEHIRVLFSIGDLDSSASVSGMGEEGESGVEGSEESEEAGFPVRVAITISKPNQGALNIDAQAQDGEFIVEAISFYSDAKLASELTVEADWQRRGLYVGPQFETLDEKVQEQFYAFLEERGIAANLALFIPELAEWKEQREYCRWLENVKNFVDA</sequence>
<dbReference type="EMBL" id="JMSN01000153">
    <property type="protein sequence ID" value="KDN36922.1"/>
    <property type="molecule type" value="Genomic_DNA"/>
</dbReference>
<proteinExistence type="predicted"/>
<reference evidence="2 3" key="1">
    <citation type="submission" date="2014-05" db="EMBL/GenBank/DDBJ databases">
        <title>Draft genome sequence of a rare smut relative, Tilletiaria anomala UBC 951.</title>
        <authorList>
            <consortium name="DOE Joint Genome Institute"/>
            <person name="Toome M."/>
            <person name="Kuo A."/>
            <person name="Henrissat B."/>
            <person name="Lipzen A."/>
            <person name="Tritt A."/>
            <person name="Yoshinaga Y."/>
            <person name="Zane M."/>
            <person name="Barry K."/>
            <person name="Grigoriev I.V."/>
            <person name="Spatafora J.W."/>
            <person name="Aimea M.C."/>
        </authorList>
    </citation>
    <scope>NUCLEOTIDE SEQUENCE [LARGE SCALE GENOMIC DNA]</scope>
    <source>
        <strain evidence="2 3">UBC 951</strain>
    </source>
</reference>
<gene>
    <name evidence="2" type="ORF">K437DRAFT_279724</name>
</gene>